<reference evidence="1 2" key="1">
    <citation type="submission" date="2019-06" db="EMBL/GenBank/DDBJ databases">
        <title>A chromosomal-level reference genome of Carpinus fangiana (Coryloideae, Betulaceae).</title>
        <authorList>
            <person name="Yang X."/>
            <person name="Wang Z."/>
            <person name="Zhang L."/>
            <person name="Hao G."/>
            <person name="Liu J."/>
            <person name="Yang Y."/>
        </authorList>
    </citation>
    <scope>NUCLEOTIDE SEQUENCE [LARGE SCALE GENOMIC DNA]</scope>
    <source>
        <strain evidence="1">Cfa_2016G</strain>
        <tissue evidence="1">Leaf</tissue>
    </source>
</reference>
<evidence type="ECO:0000313" key="2">
    <source>
        <dbReference type="Proteomes" id="UP000327013"/>
    </source>
</evidence>
<gene>
    <name evidence="1" type="ORF">FH972_011773</name>
</gene>
<dbReference type="OrthoDB" id="10557982at2759"/>
<proteinExistence type="predicted"/>
<name>A0A660KSI2_9ROSI</name>
<dbReference type="EMBL" id="CM017324">
    <property type="protein sequence ID" value="KAE8039352.1"/>
    <property type="molecule type" value="Genomic_DNA"/>
</dbReference>
<organism evidence="1 2">
    <name type="scientific">Carpinus fangiana</name>
    <dbReference type="NCBI Taxonomy" id="176857"/>
    <lineage>
        <taxon>Eukaryota</taxon>
        <taxon>Viridiplantae</taxon>
        <taxon>Streptophyta</taxon>
        <taxon>Embryophyta</taxon>
        <taxon>Tracheophyta</taxon>
        <taxon>Spermatophyta</taxon>
        <taxon>Magnoliopsida</taxon>
        <taxon>eudicotyledons</taxon>
        <taxon>Gunneridae</taxon>
        <taxon>Pentapetalae</taxon>
        <taxon>rosids</taxon>
        <taxon>fabids</taxon>
        <taxon>Fagales</taxon>
        <taxon>Betulaceae</taxon>
        <taxon>Carpinus</taxon>
    </lineage>
</organism>
<dbReference type="AlphaFoldDB" id="A0A660KSI2"/>
<sequence length="52" mass="5924">MGESVKLRRDSATKACLLVFVDHHLFVISGAIYPEFHGFFLLSTRLLICSFH</sequence>
<protein>
    <submittedName>
        <fullName evidence="1">Uncharacterized protein</fullName>
    </submittedName>
</protein>
<keyword evidence="2" id="KW-1185">Reference proteome</keyword>
<evidence type="ECO:0000313" key="1">
    <source>
        <dbReference type="EMBL" id="KAE8039352.1"/>
    </source>
</evidence>
<dbReference type="Proteomes" id="UP000327013">
    <property type="component" value="Chromosome 4"/>
</dbReference>
<accession>A0A660KSI2</accession>